<dbReference type="PANTHER" id="PTHR10037:SF62">
    <property type="entry name" value="SODIUM CHANNEL PROTEIN 60E"/>
    <property type="match status" value="1"/>
</dbReference>
<feature type="compositionally biased region" description="Polar residues" evidence="6">
    <location>
        <begin position="10"/>
        <end position="20"/>
    </location>
</feature>
<dbReference type="InterPro" id="IPR027359">
    <property type="entry name" value="Volt_channel_dom_sf"/>
</dbReference>
<feature type="domain" description="Ion transport" evidence="8">
    <location>
        <begin position="406"/>
        <end position="643"/>
    </location>
</feature>
<evidence type="ECO:0000313" key="9">
    <source>
        <dbReference type="EMBL" id="CAE7417881.1"/>
    </source>
</evidence>
<feature type="region of interest" description="Disordered" evidence="6">
    <location>
        <begin position="1"/>
        <end position="20"/>
    </location>
</feature>
<feature type="non-terminal residue" evidence="9">
    <location>
        <position position="1116"/>
    </location>
</feature>
<dbReference type="OrthoDB" id="421976at2759"/>
<dbReference type="AlphaFoldDB" id="A0A812R4D0"/>
<keyword evidence="2 7" id="KW-0812">Transmembrane</keyword>
<evidence type="ECO:0000259" key="8">
    <source>
        <dbReference type="Pfam" id="PF00520"/>
    </source>
</evidence>
<evidence type="ECO:0000313" key="10">
    <source>
        <dbReference type="Proteomes" id="UP000601435"/>
    </source>
</evidence>
<reference evidence="9" key="1">
    <citation type="submission" date="2021-02" db="EMBL/GenBank/DDBJ databases">
        <authorList>
            <person name="Dougan E. K."/>
            <person name="Rhodes N."/>
            <person name="Thang M."/>
            <person name="Chan C."/>
        </authorList>
    </citation>
    <scope>NUCLEOTIDE SEQUENCE</scope>
</reference>
<accession>A0A812R4D0</accession>
<feature type="transmembrane region" description="Helical" evidence="7">
    <location>
        <begin position="407"/>
        <end position="425"/>
    </location>
</feature>
<dbReference type="InterPro" id="IPR043203">
    <property type="entry name" value="VGCC_Ca_Na"/>
</dbReference>
<keyword evidence="3 7" id="KW-1133">Transmembrane helix</keyword>
<feature type="compositionally biased region" description="Basic and acidic residues" evidence="6">
    <location>
        <begin position="1038"/>
        <end position="1067"/>
    </location>
</feature>
<dbReference type="EMBL" id="CAJNJA010018220">
    <property type="protein sequence ID" value="CAE7417881.1"/>
    <property type="molecule type" value="Genomic_DNA"/>
</dbReference>
<dbReference type="GO" id="GO:0005248">
    <property type="term" value="F:voltage-gated sodium channel activity"/>
    <property type="evidence" value="ECO:0007669"/>
    <property type="project" value="TreeGrafter"/>
</dbReference>
<comment type="subcellular location">
    <subcellularLocation>
        <location evidence="1">Membrane</location>
        <topology evidence="1">Multi-pass membrane protein</topology>
    </subcellularLocation>
</comment>
<evidence type="ECO:0000256" key="4">
    <source>
        <dbReference type="ARBA" id="ARBA00023136"/>
    </source>
</evidence>
<feature type="compositionally biased region" description="Basic and acidic residues" evidence="6">
    <location>
        <begin position="1076"/>
        <end position="1105"/>
    </location>
</feature>
<dbReference type="Proteomes" id="UP000601435">
    <property type="component" value="Unassembled WGS sequence"/>
</dbReference>
<gene>
    <name evidence="9" type="ORF">SNEC2469_LOCUS11475</name>
</gene>
<comment type="caution">
    <text evidence="9">The sequence shown here is derived from an EMBL/GenBank/DDBJ whole genome shotgun (WGS) entry which is preliminary data.</text>
</comment>
<feature type="transmembrane region" description="Helical" evidence="7">
    <location>
        <begin position="445"/>
        <end position="463"/>
    </location>
</feature>
<dbReference type="InterPro" id="IPR005821">
    <property type="entry name" value="Ion_trans_dom"/>
</dbReference>
<feature type="coiled-coil region" evidence="5">
    <location>
        <begin position="145"/>
        <end position="179"/>
    </location>
</feature>
<evidence type="ECO:0000256" key="7">
    <source>
        <dbReference type="SAM" id="Phobius"/>
    </source>
</evidence>
<dbReference type="GO" id="GO:0001518">
    <property type="term" value="C:voltage-gated sodium channel complex"/>
    <property type="evidence" value="ECO:0007669"/>
    <property type="project" value="TreeGrafter"/>
</dbReference>
<evidence type="ECO:0000256" key="2">
    <source>
        <dbReference type="ARBA" id="ARBA00022692"/>
    </source>
</evidence>
<organism evidence="9 10">
    <name type="scientific">Symbiodinium necroappetens</name>
    <dbReference type="NCBI Taxonomy" id="1628268"/>
    <lineage>
        <taxon>Eukaryota</taxon>
        <taxon>Sar</taxon>
        <taxon>Alveolata</taxon>
        <taxon>Dinophyceae</taxon>
        <taxon>Suessiales</taxon>
        <taxon>Symbiodiniaceae</taxon>
        <taxon>Symbiodinium</taxon>
    </lineage>
</organism>
<dbReference type="Gene3D" id="1.10.287.70">
    <property type="match status" value="1"/>
</dbReference>
<evidence type="ECO:0000256" key="5">
    <source>
        <dbReference type="SAM" id="Coils"/>
    </source>
</evidence>
<keyword evidence="5" id="KW-0175">Coiled coil</keyword>
<feature type="compositionally biased region" description="Low complexity" evidence="6">
    <location>
        <begin position="967"/>
        <end position="979"/>
    </location>
</feature>
<evidence type="ECO:0000256" key="1">
    <source>
        <dbReference type="ARBA" id="ARBA00004141"/>
    </source>
</evidence>
<dbReference type="SUPFAM" id="SSF81324">
    <property type="entry name" value="Voltage-gated potassium channels"/>
    <property type="match status" value="1"/>
</dbReference>
<feature type="transmembrane region" description="Helical" evidence="7">
    <location>
        <begin position="475"/>
        <end position="498"/>
    </location>
</feature>
<feature type="region of interest" description="Disordered" evidence="6">
    <location>
        <begin position="966"/>
        <end position="988"/>
    </location>
</feature>
<feature type="region of interest" description="Disordered" evidence="6">
    <location>
        <begin position="1021"/>
        <end position="1116"/>
    </location>
</feature>
<feature type="transmembrane region" description="Helical" evidence="7">
    <location>
        <begin position="551"/>
        <end position="569"/>
    </location>
</feature>
<sequence length="1116" mass="124538">MEDSLMAGSKDSQLSPLASSSRRNNAWHDVLEICKKGFANKMSSMSHEILGEVRLEVDQSATALRKDVAGMLEQRERTANDKLSRLDEKMDKVVDWAKCGYVDFSKFDFTPVLDEIRSSEMLHAESSRMLSQRLDESLVLISNTLEKLSSQSEEKDSKLEKLRDRVQASEEILVQVSETLQSSSKDLAEKVGQFQEQAGTKNQEFASELGFVADRLRKPLPIDDKALLEQVQKLTEAQAADTNTMLGEIGKIQQAMNLDFVKTVQGNGEDWTTSFPAVAVAMDPTMHSMSPEMLGLKGGKGSPEKPEKKRVRVREFFSQTDTVETQIVGVQTASCLMDVKKKVVLRPSKTAKASKMQKDITASRTRGFTDADALKKKARQALMKPPYNVMDYYRETGIFQRIARSTAFDWLSLFMVILNAGWIAVDADLNSAAVITNASPPFILVENLFCTYFFAEVFIRFMAFAEKWRCLRDGWFVFDSLLVFTMVIETWIMPIIVLGFNLDLANALDLSTLRMFRMVKLLRLSRMAKLLRAVPELTIIMKGIRLATRSVVVFFALWMMIIYVFALVLRQLTEGQSVGSQYFANVPQSVNNLLLYGILPEQREIVTTLGNAGAWMWPLILCFFLLCSITIMYMLVGVLVDVIRVISTTEKEGLTVAYLASELRDKMDALGYNSEEPLTQFEFQKLLLEPEIAVILSGEGVDVIALVDSLDMIYEDLSKNGKDGLDFAAALELLLNMRGGNAATVKDVKEQLRLTKSLVKSTQWTLMEKMTAEFANVLAQLRELREEALQRDGREAEEDVEFEEVAESLMPKSVRETYDTHRFIASLASCQNGAKLPDAEFHDQERAGAPPRALQAAGDRRQIDVLARCLRLAPPLLPGLYTEVLPRLLAKLVGPLAWDEAPRTPRALRETTVDFGERLSQPKQTVKVVNPLSATRPRLSTTTRILSSSADSTPSFSLATVHFERPASSPASGSNVSASAEKKPSSAPVRVVSLERLKALAEPKRRRSKFIRAKSFVGPVAVTKSKSPKPRLPAQTETDARRPTSRRERRGDPGSEAREPKDAELPETKPPAPNRPTEEGDSHEDCALQSTKNHEATEEKSERSFDASPAKLGGRL</sequence>
<protein>
    <recommendedName>
        <fullName evidence="8">Ion transport domain-containing protein</fullName>
    </recommendedName>
</protein>
<evidence type="ECO:0000256" key="3">
    <source>
        <dbReference type="ARBA" id="ARBA00022989"/>
    </source>
</evidence>
<evidence type="ECO:0000256" key="6">
    <source>
        <dbReference type="SAM" id="MobiDB-lite"/>
    </source>
</evidence>
<dbReference type="Gene3D" id="1.20.120.350">
    <property type="entry name" value="Voltage-gated potassium channels. Chain C"/>
    <property type="match status" value="1"/>
</dbReference>
<proteinExistence type="predicted"/>
<feature type="transmembrane region" description="Helical" evidence="7">
    <location>
        <begin position="615"/>
        <end position="640"/>
    </location>
</feature>
<dbReference type="PANTHER" id="PTHR10037">
    <property type="entry name" value="VOLTAGE-GATED CATION CHANNEL CALCIUM AND SODIUM"/>
    <property type="match status" value="1"/>
</dbReference>
<keyword evidence="4 7" id="KW-0472">Membrane</keyword>
<name>A0A812R4D0_9DINO</name>
<dbReference type="Pfam" id="PF00520">
    <property type="entry name" value="Ion_trans"/>
    <property type="match status" value="1"/>
</dbReference>
<keyword evidence="10" id="KW-1185">Reference proteome</keyword>
<feature type="non-terminal residue" evidence="9">
    <location>
        <position position="1"/>
    </location>
</feature>